<dbReference type="OrthoDB" id="3681635at2"/>
<dbReference type="Proteomes" id="UP000295281">
    <property type="component" value="Unassembled WGS sequence"/>
</dbReference>
<proteinExistence type="predicted"/>
<gene>
    <name evidence="1" type="ORF">EV190_10855</name>
</gene>
<reference evidence="1 2" key="1">
    <citation type="submission" date="2019-03" db="EMBL/GenBank/DDBJ databases">
        <title>Genomic Encyclopedia of Type Strains, Phase IV (KMG-IV): sequencing the most valuable type-strain genomes for metagenomic binning, comparative biology and taxonomic classification.</title>
        <authorList>
            <person name="Goeker M."/>
        </authorList>
    </citation>
    <scope>NUCLEOTIDE SEQUENCE [LARGE SCALE GENOMIC DNA]</scope>
    <source>
        <strain evidence="1 2">DSM 46770</strain>
    </source>
</reference>
<evidence type="ECO:0008006" key="3">
    <source>
        <dbReference type="Google" id="ProtNLM"/>
    </source>
</evidence>
<accession>A0A4V3D8K0</accession>
<keyword evidence="2" id="KW-1185">Reference proteome</keyword>
<comment type="caution">
    <text evidence="1">The sequence shown here is derived from an EMBL/GenBank/DDBJ whole genome shotgun (WGS) entry which is preliminary data.</text>
</comment>
<protein>
    <recommendedName>
        <fullName evidence="3">Glycosyl hydrolase family 18 (Putative chitinase)</fullName>
    </recommendedName>
</protein>
<dbReference type="EMBL" id="SNYN01000008">
    <property type="protein sequence ID" value="TDQ52074.1"/>
    <property type="molecule type" value="Genomic_DNA"/>
</dbReference>
<dbReference type="RefSeq" id="WP_133741727.1">
    <property type="nucleotide sequence ID" value="NZ_SNYN01000008.1"/>
</dbReference>
<organism evidence="1 2">
    <name type="scientific">Actinorugispora endophytica</name>
    <dbReference type="NCBI Taxonomy" id="1605990"/>
    <lineage>
        <taxon>Bacteria</taxon>
        <taxon>Bacillati</taxon>
        <taxon>Actinomycetota</taxon>
        <taxon>Actinomycetes</taxon>
        <taxon>Streptosporangiales</taxon>
        <taxon>Nocardiopsidaceae</taxon>
        <taxon>Actinorugispora</taxon>
    </lineage>
</organism>
<name>A0A4V3D8K0_9ACTN</name>
<evidence type="ECO:0000313" key="1">
    <source>
        <dbReference type="EMBL" id="TDQ52074.1"/>
    </source>
</evidence>
<sequence>MRWLLKRVLAGLAAVLVVATGAGALLAMQFSGERAAWAASSGDDAAWLGNAWVSGDGEGNGEAEFARALPRLGVFSEVYVHVGEIGTDGSVDPAGYAGAEAFLGRMERELPDVRVLGWLSSTADGSSLIEDRFDDEARARLAEGAGAVVDAGFDGVHYGITPVSVNDPSFPDLLELTREAIGEEAVLSVEALQIELIPGLRLPVFFAARGERYWSSGYLRQVAELADGIVIRGHGTGMPGGSLYGGFMVRQTELALDAVPEDVTLRIGAPSFQHESWGPVSGSESVAGAAEAVRIGLTAHGERDGFGMALYVLDDTGEEDWAAFEEGWLDPAR</sequence>
<dbReference type="AlphaFoldDB" id="A0A4V3D8K0"/>
<evidence type="ECO:0000313" key="2">
    <source>
        <dbReference type="Proteomes" id="UP000295281"/>
    </source>
</evidence>